<keyword evidence="6" id="KW-1185">Reference proteome</keyword>
<evidence type="ECO:0000256" key="1">
    <source>
        <dbReference type="ARBA" id="ARBA00023157"/>
    </source>
</evidence>
<organism evidence="5 6">
    <name type="scientific">Glossina brevipalpis</name>
    <dbReference type="NCBI Taxonomy" id="37001"/>
    <lineage>
        <taxon>Eukaryota</taxon>
        <taxon>Metazoa</taxon>
        <taxon>Ecdysozoa</taxon>
        <taxon>Arthropoda</taxon>
        <taxon>Hexapoda</taxon>
        <taxon>Insecta</taxon>
        <taxon>Pterygota</taxon>
        <taxon>Neoptera</taxon>
        <taxon>Endopterygota</taxon>
        <taxon>Diptera</taxon>
        <taxon>Brachycera</taxon>
        <taxon>Muscomorpha</taxon>
        <taxon>Hippoboscoidea</taxon>
        <taxon>Glossinidae</taxon>
        <taxon>Glossina</taxon>
    </lineage>
</organism>
<protein>
    <recommendedName>
        <fullName evidence="4">Peptidase S1 domain-containing protein</fullName>
    </recommendedName>
</protein>
<sequence length="686" mass="79750">MLTCFTIDRRQKTMNLLRERNKNITIILQQSSLRLPPFTMCSLKKTLIIYRQTIASKKEGSDIKPRQENELNLGLDYKNQVTEKTMPTEGKRYLVRLTWLNKTERRWEEETGVILKEDIILTHFAPDLSNSKAVGYCLLTFNSDEGVGQKNVRIWKKAARRYDSKKKEYYITLVKLITKIDLNGGFMSLPIYTEDELPKKDTNVIVFTPHNNEPVYTVAPLGCEKDLIKENLFCFTIENSTHNDIPDKLAPLVSGSPVLYQDKIIGVAHPRKILDSGSYRIIYVGNVYSHRNWINTTIKRLCETNFYSDVSKYMVFYGTERSIKGVAVIIQQKYILTNYASDSIFYNRFKFKNDIRPYPANDEMSESIEYGFIVYGTPNITIDAPPPSKNVITYKKRLPDRITSSNINDIKLIELDESIEFNRKARPLDLFKTKYPLKGARCYVVTPFTQGIDHIDFNYKNKFSFLQNEMKLSEIEVELWTYSMCKDYVKNLKKDQFCIRVHWEIDEGDHCRYIRSGTPVICDSMLVGIVNELKYCSEEMPRPCTNIHPHKEWIDCETRETEPKLPKLLEAVGVSQEICGNQSAEKESVKKESTKEESVKQEPAEKESLEKDSLEKEFVEDRPVEKDFNSIQLLLSILILSFSMLSYMLIYTHTNIHRNNTKEKYLNKIYGILTELEEGRYASLGN</sequence>
<keyword evidence="3" id="KW-0472">Membrane</keyword>
<dbReference type="InterPro" id="IPR043504">
    <property type="entry name" value="Peptidase_S1_PA_chymotrypsin"/>
</dbReference>
<reference evidence="6" key="1">
    <citation type="submission" date="2014-03" db="EMBL/GenBank/DDBJ databases">
        <authorList>
            <person name="Aksoy S."/>
            <person name="Warren W."/>
            <person name="Wilson R.K."/>
        </authorList>
    </citation>
    <scope>NUCLEOTIDE SEQUENCE [LARGE SCALE GENOMIC DNA]</scope>
    <source>
        <strain evidence="6">IAEA</strain>
    </source>
</reference>
<keyword evidence="1" id="KW-1015">Disulfide bond</keyword>
<dbReference type="SUPFAM" id="SSF50494">
    <property type="entry name" value="Trypsin-like serine proteases"/>
    <property type="match status" value="2"/>
</dbReference>
<feature type="region of interest" description="Disordered" evidence="2">
    <location>
        <begin position="585"/>
        <end position="614"/>
    </location>
</feature>
<dbReference type="STRING" id="37001.A0A1A9WY18"/>
<keyword evidence="3" id="KW-0812">Transmembrane</keyword>
<evidence type="ECO:0000313" key="5">
    <source>
        <dbReference type="EnsemblMetazoa" id="GBRI036877-PA"/>
    </source>
</evidence>
<dbReference type="VEuPathDB" id="VectorBase:GBRI036877"/>
<evidence type="ECO:0000256" key="2">
    <source>
        <dbReference type="SAM" id="MobiDB-lite"/>
    </source>
</evidence>
<dbReference type="GO" id="GO:0006508">
    <property type="term" value="P:proteolysis"/>
    <property type="evidence" value="ECO:0007669"/>
    <property type="project" value="InterPro"/>
</dbReference>
<dbReference type="EnsemblMetazoa" id="GBRI036877-RA">
    <property type="protein sequence ID" value="GBRI036877-PA"/>
    <property type="gene ID" value="GBRI036877"/>
</dbReference>
<evidence type="ECO:0000313" key="6">
    <source>
        <dbReference type="Proteomes" id="UP000091820"/>
    </source>
</evidence>
<accession>A0A1A9WY18</accession>
<dbReference type="PANTHER" id="PTHR24271:SF50">
    <property type="match status" value="1"/>
</dbReference>
<feature type="domain" description="Peptidase S1" evidence="4">
    <location>
        <begin position="389"/>
        <end position="554"/>
    </location>
</feature>
<dbReference type="Pfam" id="PF00089">
    <property type="entry name" value="Trypsin"/>
    <property type="match status" value="1"/>
</dbReference>
<dbReference type="GO" id="GO:0004252">
    <property type="term" value="F:serine-type endopeptidase activity"/>
    <property type="evidence" value="ECO:0007669"/>
    <property type="project" value="InterPro"/>
</dbReference>
<dbReference type="Proteomes" id="UP000091820">
    <property type="component" value="Unassembled WGS sequence"/>
</dbReference>
<dbReference type="Gene3D" id="2.40.10.10">
    <property type="entry name" value="Trypsin-like serine proteases"/>
    <property type="match status" value="1"/>
</dbReference>
<feature type="transmembrane region" description="Helical" evidence="3">
    <location>
        <begin position="631"/>
        <end position="650"/>
    </location>
</feature>
<evidence type="ECO:0000259" key="4">
    <source>
        <dbReference type="Pfam" id="PF00089"/>
    </source>
</evidence>
<reference evidence="5" key="2">
    <citation type="submission" date="2020-05" db="UniProtKB">
        <authorList>
            <consortium name="EnsemblMetazoa"/>
        </authorList>
    </citation>
    <scope>IDENTIFICATION</scope>
    <source>
        <strain evidence="5">IAEA</strain>
    </source>
</reference>
<keyword evidence="3" id="KW-1133">Transmembrane helix</keyword>
<dbReference type="InterPro" id="IPR001254">
    <property type="entry name" value="Trypsin_dom"/>
</dbReference>
<name>A0A1A9WY18_9MUSC</name>
<dbReference type="AlphaFoldDB" id="A0A1A9WY18"/>
<evidence type="ECO:0000256" key="3">
    <source>
        <dbReference type="SAM" id="Phobius"/>
    </source>
</evidence>
<dbReference type="InterPro" id="IPR009003">
    <property type="entry name" value="Peptidase_S1_PA"/>
</dbReference>
<proteinExistence type="predicted"/>
<dbReference type="PANTHER" id="PTHR24271">
    <property type="entry name" value="KALLIKREIN-RELATED"/>
    <property type="match status" value="1"/>
</dbReference>